<evidence type="ECO:0000313" key="3">
    <source>
        <dbReference type="Proteomes" id="UP000594463"/>
    </source>
</evidence>
<dbReference type="InterPro" id="IPR010093">
    <property type="entry name" value="SinI_DNA-bd"/>
</dbReference>
<dbReference type="RefSeq" id="WP_218113361.1">
    <property type="nucleotide sequence ID" value="NZ_CP065383.1"/>
</dbReference>
<feature type="domain" description="Helix-turn-helix" evidence="1">
    <location>
        <begin position="5"/>
        <end position="53"/>
    </location>
</feature>
<dbReference type="Pfam" id="PF12728">
    <property type="entry name" value="HTH_17"/>
    <property type="match status" value="1"/>
</dbReference>
<sequence>MDKDFLTVKEVAQKLNVSEFTIKRRIKEKRLRAYKFGGEYRISESDLQEFIKSSMVK</sequence>
<dbReference type="Proteomes" id="UP000594463">
    <property type="component" value="Chromosome"/>
</dbReference>
<dbReference type="EMBL" id="CP065383">
    <property type="protein sequence ID" value="QPM68202.1"/>
    <property type="molecule type" value="Genomic_DNA"/>
</dbReference>
<evidence type="ECO:0000259" key="1">
    <source>
        <dbReference type="Pfam" id="PF12728"/>
    </source>
</evidence>
<accession>A0A7T1ALM6</accession>
<proteinExistence type="predicted"/>
<protein>
    <recommendedName>
        <fullName evidence="1">Helix-turn-helix domain-containing protein</fullName>
    </recommendedName>
</protein>
<gene>
    <name evidence="2" type="ORF">RT761_01417</name>
</gene>
<evidence type="ECO:0000313" key="2">
    <source>
        <dbReference type="EMBL" id="QPM68202.1"/>
    </source>
</evidence>
<dbReference type="KEGG" id="alam:RT761_01417"/>
<dbReference type="SUPFAM" id="SSF46955">
    <property type="entry name" value="Putative DNA-binding domain"/>
    <property type="match status" value="1"/>
</dbReference>
<reference evidence="2 3" key="1">
    <citation type="journal article" date="2021" name="Nat. Commun.">
        <title>Isolation of a member of the candidate phylum Atribacteria reveals a unique cell membrane structure.</title>
        <authorList>
            <person name="Taiki K."/>
            <person name="Nobu M.K."/>
            <person name="Kusada H."/>
            <person name="Meng X.-Y."/>
            <person name="Hosoki N."/>
            <person name="Uematsu K."/>
            <person name="Yoshioka H."/>
            <person name="Kamagata Y."/>
            <person name="Tamaki H."/>
        </authorList>
    </citation>
    <scope>NUCLEOTIDE SEQUENCE [LARGE SCALE GENOMIC DNA]</scope>
    <source>
        <strain evidence="2 3">RT761</strain>
    </source>
</reference>
<dbReference type="InterPro" id="IPR041657">
    <property type="entry name" value="HTH_17"/>
</dbReference>
<dbReference type="AlphaFoldDB" id="A0A7T1ALM6"/>
<organism evidence="2 3">
    <name type="scientific">Atribacter laminatus</name>
    <dbReference type="NCBI Taxonomy" id="2847778"/>
    <lineage>
        <taxon>Bacteria</taxon>
        <taxon>Pseudomonadati</taxon>
        <taxon>Atribacterota</taxon>
        <taxon>Atribacteria</taxon>
        <taxon>Atribacterales</taxon>
        <taxon>Atribacteraceae</taxon>
        <taxon>Atribacter</taxon>
    </lineage>
</organism>
<dbReference type="Gene3D" id="1.10.1660.10">
    <property type="match status" value="1"/>
</dbReference>
<dbReference type="InterPro" id="IPR009061">
    <property type="entry name" value="DNA-bd_dom_put_sf"/>
</dbReference>
<keyword evidence="3" id="KW-1185">Reference proteome</keyword>
<dbReference type="NCBIfam" id="TIGR01764">
    <property type="entry name" value="excise"/>
    <property type="match status" value="1"/>
</dbReference>
<dbReference type="GO" id="GO:0003677">
    <property type="term" value="F:DNA binding"/>
    <property type="evidence" value="ECO:0007669"/>
    <property type="project" value="InterPro"/>
</dbReference>
<name>A0A7T1ALM6_ATRLM</name>